<evidence type="ECO:0000256" key="3">
    <source>
        <dbReference type="SAM" id="Phobius"/>
    </source>
</evidence>
<sequence length="396" mass="43320">MRTRDRYLSGILLLLIGILVGTLFAFYQQDRVDDRADVKVTEIKHSARPIFTDKELQQLDDRFLFKEIANRVNPTVVYIESEVPFSQEDMPEDDIHQEEEDFWGHIFPRRARTVGSGIIISSDGYILTNNHVIDGATEDGIEVTLNDRRTYSARIVGQDPTTDLAVMKIDAQNLPAITIGNSNNVEVGEWVLAIGNPFRLRSTVTAGIVSALGRDMQIIRDQMRVESFIQTDAAINKGNSGGPLVNTSGELIGVNTAIASLSGSYQGYGFAAPSNLAMKVASDLIEYGEVHRALLGVVIRTVDANLAEELEMDQIKGVLITNISSGGAAAEAGLQSSDVILSVNGQVVNKSNQLQQKIAVLHPGDRVSLKIWRDGEELSKTLKLGKLETVNSSENQ</sequence>
<dbReference type="Proteomes" id="UP001207918">
    <property type="component" value="Unassembled WGS sequence"/>
</dbReference>
<dbReference type="SUPFAM" id="SSF50156">
    <property type="entry name" value="PDZ domain-like"/>
    <property type="match status" value="1"/>
</dbReference>
<dbReference type="InterPro" id="IPR036034">
    <property type="entry name" value="PDZ_sf"/>
</dbReference>
<dbReference type="Pfam" id="PF13180">
    <property type="entry name" value="PDZ_2"/>
    <property type="match status" value="1"/>
</dbReference>
<dbReference type="Gene3D" id="2.30.42.10">
    <property type="match status" value="1"/>
</dbReference>
<reference evidence="5 6" key="1">
    <citation type="submission" date="2021-03" db="EMBL/GenBank/DDBJ databases">
        <title>Aliifodinibius sp. nov., a new bacterium isolated from saline soil.</title>
        <authorList>
            <person name="Galisteo C."/>
            <person name="De La Haba R."/>
            <person name="Sanchez-Porro C."/>
            <person name="Ventosa A."/>
        </authorList>
    </citation>
    <scope>NUCLEOTIDE SEQUENCE [LARGE SCALE GENOMIC DNA]</scope>
    <source>
        <strain evidence="5 6">1BSP15-2V2</strain>
    </source>
</reference>
<keyword evidence="1" id="KW-0645">Protease</keyword>
<dbReference type="Pfam" id="PF13365">
    <property type="entry name" value="Trypsin_2"/>
    <property type="match status" value="1"/>
</dbReference>
<dbReference type="PANTHER" id="PTHR43343:SF3">
    <property type="entry name" value="PROTEASE DO-LIKE 8, CHLOROPLASTIC"/>
    <property type="match status" value="1"/>
</dbReference>
<evidence type="ECO:0000256" key="1">
    <source>
        <dbReference type="ARBA" id="ARBA00022670"/>
    </source>
</evidence>
<keyword evidence="2" id="KW-0378">Hydrolase</keyword>
<evidence type="ECO:0000313" key="6">
    <source>
        <dbReference type="Proteomes" id="UP001207918"/>
    </source>
</evidence>
<dbReference type="Gene3D" id="2.40.10.120">
    <property type="match status" value="1"/>
</dbReference>
<dbReference type="InterPro" id="IPR051201">
    <property type="entry name" value="Chloro_Bact_Ser_Proteases"/>
</dbReference>
<dbReference type="InterPro" id="IPR001478">
    <property type="entry name" value="PDZ"/>
</dbReference>
<dbReference type="RefSeq" id="WP_265765126.1">
    <property type="nucleotide sequence ID" value="NZ_JAGGJA010000003.1"/>
</dbReference>
<keyword evidence="6" id="KW-1185">Reference proteome</keyword>
<protein>
    <submittedName>
        <fullName evidence="5">Trypsin-like peptidase domain-containing protein</fullName>
    </submittedName>
</protein>
<name>A0ABT3PKP8_9BACT</name>
<evidence type="ECO:0000259" key="4">
    <source>
        <dbReference type="PROSITE" id="PS50106"/>
    </source>
</evidence>
<dbReference type="EMBL" id="JAGGJA010000003">
    <property type="protein sequence ID" value="MCW9706420.1"/>
    <property type="molecule type" value="Genomic_DNA"/>
</dbReference>
<evidence type="ECO:0000256" key="2">
    <source>
        <dbReference type="ARBA" id="ARBA00022801"/>
    </source>
</evidence>
<dbReference type="SUPFAM" id="SSF50494">
    <property type="entry name" value="Trypsin-like serine proteases"/>
    <property type="match status" value="1"/>
</dbReference>
<dbReference type="InterPro" id="IPR001940">
    <property type="entry name" value="Peptidase_S1C"/>
</dbReference>
<proteinExistence type="predicted"/>
<dbReference type="PROSITE" id="PS50106">
    <property type="entry name" value="PDZ"/>
    <property type="match status" value="1"/>
</dbReference>
<dbReference type="SMART" id="SM00228">
    <property type="entry name" value="PDZ"/>
    <property type="match status" value="1"/>
</dbReference>
<keyword evidence="3" id="KW-0812">Transmembrane</keyword>
<feature type="domain" description="PDZ" evidence="4">
    <location>
        <begin position="284"/>
        <end position="375"/>
    </location>
</feature>
<dbReference type="PRINTS" id="PR00834">
    <property type="entry name" value="PROTEASES2C"/>
</dbReference>
<accession>A0ABT3PKP8</accession>
<organism evidence="5 6">
    <name type="scientific">Fodinibius salsisoli</name>
    <dbReference type="NCBI Taxonomy" id="2820877"/>
    <lineage>
        <taxon>Bacteria</taxon>
        <taxon>Pseudomonadati</taxon>
        <taxon>Balneolota</taxon>
        <taxon>Balneolia</taxon>
        <taxon>Balneolales</taxon>
        <taxon>Balneolaceae</taxon>
        <taxon>Fodinibius</taxon>
    </lineage>
</organism>
<gene>
    <name evidence="5" type="ORF">J6I44_06120</name>
</gene>
<comment type="caution">
    <text evidence="5">The sequence shown here is derived from an EMBL/GenBank/DDBJ whole genome shotgun (WGS) entry which is preliminary data.</text>
</comment>
<feature type="transmembrane region" description="Helical" evidence="3">
    <location>
        <begin position="7"/>
        <end position="27"/>
    </location>
</feature>
<dbReference type="InterPro" id="IPR009003">
    <property type="entry name" value="Peptidase_S1_PA"/>
</dbReference>
<keyword evidence="3" id="KW-1133">Transmembrane helix</keyword>
<dbReference type="PANTHER" id="PTHR43343">
    <property type="entry name" value="PEPTIDASE S12"/>
    <property type="match status" value="1"/>
</dbReference>
<evidence type="ECO:0000313" key="5">
    <source>
        <dbReference type="EMBL" id="MCW9706420.1"/>
    </source>
</evidence>
<keyword evidence="3" id="KW-0472">Membrane</keyword>